<protein>
    <submittedName>
        <fullName evidence="1">Uncharacterized protein</fullName>
    </submittedName>
</protein>
<evidence type="ECO:0000313" key="2">
    <source>
        <dbReference type="Proteomes" id="UP000756132"/>
    </source>
</evidence>
<name>A0A9Q8LCR8_PASFU</name>
<evidence type="ECO:0000313" key="1">
    <source>
        <dbReference type="EMBL" id="UJO15011.1"/>
    </source>
</evidence>
<dbReference type="RefSeq" id="XP_047759377.1">
    <property type="nucleotide sequence ID" value="XM_047907283.1"/>
</dbReference>
<proteinExistence type="predicted"/>
<dbReference type="EMBL" id="CP090165">
    <property type="protein sequence ID" value="UJO15011.1"/>
    <property type="molecule type" value="Genomic_DNA"/>
</dbReference>
<reference evidence="1" key="2">
    <citation type="journal article" date="2022" name="Microb. Genom.">
        <title>A chromosome-scale genome assembly of the tomato pathogen Cladosporium fulvum reveals a compartmentalized genome architecture and the presence of a dispensable chromosome.</title>
        <authorList>
            <person name="Zaccaron A.Z."/>
            <person name="Chen L.H."/>
            <person name="Samaras A."/>
            <person name="Stergiopoulos I."/>
        </authorList>
    </citation>
    <scope>NUCLEOTIDE SEQUENCE</scope>
    <source>
        <strain evidence="1">Race5_Kim</strain>
    </source>
</reference>
<keyword evidence="2" id="KW-1185">Reference proteome</keyword>
<dbReference type="KEGG" id="ffu:CLAFUR5_08135"/>
<sequence>MSHNGVGDSDYMDSRKFMLSVLRARCICTRCPSASSSSSLRVVVVVPIVKCAVGGCEPPKGKRSEVELYTRQQQIRHNPTGAQQTQLITVLRNQIEAMPPYSSMLA</sequence>
<gene>
    <name evidence="1" type="ORF">CLAFUR5_08135</name>
</gene>
<dbReference type="AlphaFoldDB" id="A0A9Q8LCR8"/>
<accession>A0A9Q8LCR8</accession>
<reference evidence="1" key="1">
    <citation type="submission" date="2021-12" db="EMBL/GenBank/DDBJ databases">
        <authorList>
            <person name="Zaccaron A."/>
            <person name="Stergiopoulos I."/>
        </authorList>
    </citation>
    <scope>NUCLEOTIDE SEQUENCE</scope>
    <source>
        <strain evidence="1">Race5_Kim</strain>
    </source>
</reference>
<organism evidence="1 2">
    <name type="scientific">Passalora fulva</name>
    <name type="common">Tomato leaf mold</name>
    <name type="synonym">Cladosporium fulvum</name>
    <dbReference type="NCBI Taxonomy" id="5499"/>
    <lineage>
        <taxon>Eukaryota</taxon>
        <taxon>Fungi</taxon>
        <taxon>Dikarya</taxon>
        <taxon>Ascomycota</taxon>
        <taxon>Pezizomycotina</taxon>
        <taxon>Dothideomycetes</taxon>
        <taxon>Dothideomycetidae</taxon>
        <taxon>Mycosphaerellales</taxon>
        <taxon>Mycosphaerellaceae</taxon>
        <taxon>Fulvia</taxon>
    </lineage>
</organism>
<dbReference type="GeneID" id="71988013"/>
<dbReference type="Proteomes" id="UP000756132">
    <property type="component" value="Chromosome 3"/>
</dbReference>